<evidence type="ECO:0000313" key="1">
    <source>
        <dbReference type="EMBL" id="CAB4593884.1"/>
    </source>
</evidence>
<protein>
    <submittedName>
        <fullName evidence="1">Unannotated protein</fullName>
    </submittedName>
</protein>
<reference evidence="1" key="1">
    <citation type="submission" date="2020-05" db="EMBL/GenBank/DDBJ databases">
        <authorList>
            <person name="Chiriac C."/>
            <person name="Salcher M."/>
            <person name="Ghai R."/>
            <person name="Kavagutti S V."/>
        </authorList>
    </citation>
    <scope>NUCLEOTIDE SEQUENCE</scope>
</reference>
<sequence>MGFIADFKARRAAKRAQAQFELETYQWQSELELLNTALDIFTNAAKGDEPEDHQLVQKKGELVLWTGQAIFHEAGRAPSTYKGGSAGVSIPVVAGVRLRVGQFSGTVIPGQEMQIDKEAGLVKLTNQRLIFAGSLNTTEWSFAKMLSAARNEEGNDFIIGVSNRKKTSGLKFTASDGKAFARLFALALYAYENGIPETIKEIKSEITRRNKEKPKLELPSVNRIEG</sequence>
<name>A0A6J6G3T2_9ZZZZ</name>
<dbReference type="EMBL" id="CAEZUC010000120">
    <property type="protein sequence ID" value="CAB4593884.1"/>
    <property type="molecule type" value="Genomic_DNA"/>
</dbReference>
<proteinExistence type="predicted"/>
<dbReference type="AlphaFoldDB" id="A0A6J6G3T2"/>
<organism evidence="1">
    <name type="scientific">freshwater metagenome</name>
    <dbReference type="NCBI Taxonomy" id="449393"/>
    <lineage>
        <taxon>unclassified sequences</taxon>
        <taxon>metagenomes</taxon>
        <taxon>ecological metagenomes</taxon>
    </lineage>
</organism>
<gene>
    <name evidence="1" type="ORF">UFOPK1776_00768</name>
</gene>
<accession>A0A6J6G3T2</accession>